<evidence type="ECO:0000259" key="2">
    <source>
        <dbReference type="PROSITE" id="PS50943"/>
    </source>
</evidence>
<evidence type="ECO:0000256" key="1">
    <source>
        <dbReference type="ARBA" id="ARBA00023125"/>
    </source>
</evidence>
<dbReference type="SMART" id="SM00530">
    <property type="entry name" value="HTH_XRE"/>
    <property type="match status" value="1"/>
</dbReference>
<protein>
    <submittedName>
        <fullName evidence="3">Helix-turn-helix DNA binding domain protein</fullName>
    </submittedName>
</protein>
<dbReference type="PANTHER" id="PTHR46797:SF1">
    <property type="entry name" value="METHYLPHOSPHONATE SYNTHASE"/>
    <property type="match status" value="1"/>
</dbReference>
<sequence>MGSPGPYSQHMSTSIGERVRTVRKRRGLTQRELATESGVSVSWIRQLEQGLKEDTRLETARKLARVLRVETSYLMAESTEPGADAATVDRWASVRKALETPARLDGLEDAPTVAGVKDALDAAMPLFKGDRFAELGTVLPRLLREAEILAEVDPDGRAVRVRLLQLTGWLMTQTRQFEAADLALGMSLDMSADRLQGASTVNTMCWLLLRRGKLAEARELAVQWADDTEPRMSRATPEELSTWGWLLLRVSAASVRDNRPGEARDALRLAHSAAVALGREYQPREDFLRTFGPTTVALKRTENAGIVDQPDRVLDLAAKIPTDALRPTSNNRNRHRLDVADAYAKTRQYAEAVGELTTIWHNSPEWLPTQRYARDILGRVIEKRRTLTPDMRVLADAIGVPL</sequence>
<evidence type="ECO:0000313" key="3">
    <source>
        <dbReference type="EMBL" id="AUG87176.1"/>
    </source>
</evidence>
<dbReference type="SUPFAM" id="SSF47413">
    <property type="entry name" value="lambda repressor-like DNA-binding domains"/>
    <property type="match status" value="1"/>
</dbReference>
<dbReference type="InterPro" id="IPR001387">
    <property type="entry name" value="Cro/C1-type_HTH"/>
</dbReference>
<dbReference type="InterPro" id="IPR010982">
    <property type="entry name" value="Lambda_DNA-bd_dom_sf"/>
</dbReference>
<dbReference type="EMBL" id="MG593801">
    <property type="protein sequence ID" value="AUG87176.1"/>
    <property type="molecule type" value="Genomic_DNA"/>
</dbReference>
<dbReference type="PANTHER" id="PTHR46797">
    <property type="entry name" value="HTH-TYPE TRANSCRIPTIONAL REGULATOR"/>
    <property type="match status" value="1"/>
</dbReference>
<accession>A0A2H5BLG8</accession>
<keyword evidence="1" id="KW-0238">DNA-binding</keyword>
<feature type="domain" description="HTH cro/C1-type" evidence="2">
    <location>
        <begin position="19"/>
        <end position="74"/>
    </location>
</feature>
<dbReference type="Pfam" id="PF01381">
    <property type="entry name" value="HTH_3"/>
    <property type="match status" value="1"/>
</dbReference>
<evidence type="ECO:0000313" key="4">
    <source>
        <dbReference type="Proteomes" id="UP000241131"/>
    </source>
</evidence>
<dbReference type="InterPro" id="IPR050807">
    <property type="entry name" value="TransReg_Diox_bact_type"/>
</dbReference>
<reference evidence="4" key="1">
    <citation type="submission" date="2017-11" db="EMBL/GenBank/DDBJ databases">
        <authorList>
            <person name="Han C.G."/>
        </authorList>
    </citation>
    <scope>NUCLEOTIDE SEQUENCE [LARGE SCALE GENOMIC DNA]</scope>
</reference>
<name>A0A2H5BLG8_9CAUD</name>
<dbReference type="GO" id="GO:0003677">
    <property type="term" value="F:DNA binding"/>
    <property type="evidence" value="ECO:0007669"/>
    <property type="project" value="UniProtKB-KW"/>
</dbReference>
<keyword evidence="4" id="KW-1185">Reference proteome</keyword>
<dbReference type="Proteomes" id="UP000241131">
    <property type="component" value="Segment"/>
</dbReference>
<gene>
    <name evidence="3" type="ORF">SEA_ATTOOMI_44</name>
</gene>
<dbReference type="CDD" id="cd00093">
    <property type="entry name" value="HTH_XRE"/>
    <property type="match status" value="1"/>
</dbReference>
<dbReference type="GO" id="GO:0003700">
    <property type="term" value="F:DNA-binding transcription factor activity"/>
    <property type="evidence" value="ECO:0007669"/>
    <property type="project" value="TreeGrafter"/>
</dbReference>
<organism evidence="3 4">
    <name type="scientific">Streptomyces phage Attoomi</name>
    <dbReference type="NCBI Taxonomy" id="2059881"/>
    <lineage>
        <taxon>Viruses</taxon>
        <taxon>Duplodnaviria</taxon>
        <taxon>Heunggongvirae</taxon>
        <taxon>Uroviricota</taxon>
        <taxon>Caudoviricetes</taxon>
        <taxon>Attoomivirus</taxon>
        <taxon>Attoomivirus attoomi</taxon>
    </lineage>
</organism>
<dbReference type="Gene3D" id="1.10.260.40">
    <property type="entry name" value="lambda repressor-like DNA-binding domains"/>
    <property type="match status" value="1"/>
</dbReference>
<dbReference type="PROSITE" id="PS50943">
    <property type="entry name" value="HTH_CROC1"/>
    <property type="match status" value="1"/>
</dbReference>
<proteinExistence type="predicted"/>